<protein>
    <submittedName>
        <fullName evidence="1">Uncharacterized protein</fullName>
    </submittedName>
</protein>
<dbReference type="RefSeq" id="WP_206933094.1">
    <property type="nucleotide sequence ID" value="NZ_JAEKJY010000002.1"/>
</dbReference>
<evidence type="ECO:0000313" key="1">
    <source>
        <dbReference type="EMBL" id="MBN8234938.1"/>
    </source>
</evidence>
<organism evidence="1 2">
    <name type="scientific">Halobacillus kuroshimensis</name>
    <dbReference type="NCBI Taxonomy" id="302481"/>
    <lineage>
        <taxon>Bacteria</taxon>
        <taxon>Bacillati</taxon>
        <taxon>Bacillota</taxon>
        <taxon>Bacilli</taxon>
        <taxon>Bacillales</taxon>
        <taxon>Bacillaceae</taxon>
        <taxon>Halobacillus</taxon>
    </lineage>
</organism>
<dbReference type="Proteomes" id="UP000663970">
    <property type="component" value="Unassembled WGS sequence"/>
</dbReference>
<evidence type="ECO:0000313" key="2">
    <source>
        <dbReference type="Proteomes" id="UP000663970"/>
    </source>
</evidence>
<name>A0ABS3DUN7_9BACI</name>
<keyword evidence="2" id="KW-1185">Reference proteome</keyword>
<reference evidence="1 2" key="1">
    <citation type="submission" date="2020-12" db="EMBL/GenBank/DDBJ databases">
        <title>Oil enriched cultivation method for isolating marine PHA-producing bacteria.</title>
        <authorList>
            <person name="Zheng W."/>
            <person name="Yu S."/>
            <person name="Huang Y."/>
        </authorList>
    </citation>
    <scope>NUCLEOTIDE SEQUENCE [LARGE SCALE GENOMIC DNA]</scope>
    <source>
        <strain evidence="1 2">SY-2-6</strain>
    </source>
</reference>
<sequence length="119" mass="13638">MKNWKRVFSVLKRNAGTKITALLHKSEAGLFYLCPGPPNMLCFYHIMVERKGFFEENQLLSVPAFPDDMESRFSESLQCLRFQIEGNALSGGAAFLWFALYEIRGKTSGKRFFCPNETN</sequence>
<dbReference type="EMBL" id="JAEKJY010000002">
    <property type="protein sequence ID" value="MBN8234938.1"/>
    <property type="molecule type" value="Genomic_DNA"/>
</dbReference>
<accession>A0ABS3DUN7</accession>
<proteinExistence type="predicted"/>
<comment type="caution">
    <text evidence="1">The sequence shown here is derived from an EMBL/GenBank/DDBJ whole genome shotgun (WGS) entry which is preliminary data.</text>
</comment>
<gene>
    <name evidence="1" type="ORF">JF544_06735</name>
</gene>